<keyword evidence="2" id="KW-0233">DNA recombination</keyword>
<dbReference type="InterPro" id="IPR006164">
    <property type="entry name" value="DNA_bd_Ku70/Ku80"/>
</dbReference>
<keyword evidence="4" id="KW-1133">Transmembrane helix</keyword>
<dbReference type="HAMAP" id="MF_01875">
    <property type="entry name" value="Prokaryotic_Ku"/>
    <property type="match status" value="1"/>
</dbReference>
<keyword evidence="4" id="KW-0812">Transmembrane</keyword>
<sequence>MPKSKPPAPRVLWKGSISFGLVYIPVALYAATVSHGIDFDWLDKRTMDPVGYKRVNKKTGREIPREQIVKGVEYESGQYVVLSNEEIEAAYPKTTQTVSIERFVPAGSIPFVYLDRPYYLAPTGRGGGKVYALLRDTLKRANRVGVARVVIQTKEHLAVLVPIGAGMVLNLLRWGTDIRPWKDLPLPAESPKQAGVTERELKMAEELVKDMSDDWDAAEFEDSFTEKIKRLIDEKVEAGQTEEVTQPEAGEEMEGGRGGNVVDLTALLQRSLRKNRGKAASAQEGESVDDADGPRTTKARKAPARKAARKHAPAKGATRRKAA</sequence>
<protein>
    <recommendedName>
        <fullName evidence="2">Non-homologous end joining protein Ku</fullName>
    </recommendedName>
</protein>
<dbReference type="Gene3D" id="2.40.290.10">
    <property type="match status" value="1"/>
</dbReference>
<evidence type="ECO:0000256" key="2">
    <source>
        <dbReference type="HAMAP-Rule" id="MF_01875"/>
    </source>
</evidence>
<dbReference type="PANTHER" id="PTHR41251:SF1">
    <property type="entry name" value="NON-HOMOLOGOUS END JOINING PROTEIN KU"/>
    <property type="match status" value="1"/>
</dbReference>
<evidence type="ECO:0000259" key="5">
    <source>
        <dbReference type="SMART" id="SM00559"/>
    </source>
</evidence>
<comment type="caution">
    <text evidence="6">The sequence shown here is derived from an EMBL/GenBank/DDBJ whole genome shotgun (WGS) entry which is preliminary data.</text>
</comment>
<feature type="region of interest" description="Disordered" evidence="3">
    <location>
        <begin position="238"/>
        <end position="260"/>
    </location>
</feature>
<keyword evidence="7" id="KW-1185">Reference proteome</keyword>
<comment type="function">
    <text evidence="2">With LigD forms a non-homologous end joining (NHEJ) DNA repair enzyme, which repairs dsDNA breaks with reduced fidelity. Binds linear dsDNA with 5'- and 3'- overhangs but not closed circular dsDNA nor ssDNA. Recruits and stimulates the ligase activity of LigD.</text>
</comment>
<gene>
    <name evidence="2" type="primary">ku</name>
    <name evidence="6" type="ORF">WKW77_28380</name>
</gene>
<keyword evidence="2" id="KW-0234">DNA repair</keyword>
<evidence type="ECO:0000313" key="6">
    <source>
        <dbReference type="EMBL" id="MEJ8815023.1"/>
    </source>
</evidence>
<dbReference type="CDD" id="cd00789">
    <property type="entry name" value="KU_like"/>
    <property type="match status" value="1"/>
</dbReference>
<comment type="subunit">
    <text evidence="2">Homodimer. Interacts with LigD.</text>
</comment>
<keyword evidence="4" id="KW-0472">Membrane</keyword>
<dbReference type="PIRSF" id="PIRSF006493">
    <property type="entry name" value="Prok_Ku"/>
    <property type="match status" value="1"/>
</dbReference>
<dbReference type="EMBL" id="JBBKZU010000016">
    <property type="protein sequence ID" value="MEJ8815023.1"/>
    <property type="molecule type" value="Genomic_DNA"/>
</dbReference>
<keyword evidence="1 2" id="KW-0238">DNA-binding</keyword>
<evidence type="ECO:0000256" key="4">
    <source>
        <dbReference type="SAM" id="Phobius"/>
    </source>
</evidence>
<dbReference type="RefSeq" id="WP_340360242.1">
    <property type="nucleotide sequence ID" value="NZ_JBBKZU010000016.1"/>
</dbReference>
<dbReference type="PANTHER" id="PTHR41251">
    <property type="entry name" value="NON-HOMOLOGOUS END JOINING PROTEIN KU"/>
    <property type="match status" value="1"/>
</dbReference>
<dbReference type="Proteomes" id="UP001365846">
    <property type="component" value="Unassembled WGS sequence"/>
</dbReference>
<dbReference type="SUPFAM" id="SSF100939">
    <property type="entry name" value="SPOC domain-like"/>
    <property type="match status" value="1"/>
</dbReference>
<feature type="compositionally biased region" description="Basic residues" evidence="3">
    <location>
        <begin position="297"/>
        <end position="323"/>
    </location>
</feature>
<name>A0ABU8VN67_9BURK</name>
<proteinExistence type="inferred from homology"/>
<feature type="domain" description="Ku" evidence="5">
    <location>
        <begin position="60"/>
        <end position="190"/>
    </location>
</feature>
<reference evidence="6 7" key="1">
    <citation type="submission" date="2024-03" db="EMBL/GenBank/DDBJ databases">
        <title>Novel species of the genus Variovorax.</title>
        <authorList>
            <person name="Liu Q."/>
            <person name="Xin Y.-H."/>
        </authorList>
    </citation>
    <scope>NUCLEOTIDE SEQUENCE [LARGE SCALE GENOMIC DNA]</scope>
    <source>
        <strain evidence="6 7">KACC 18899</strain>
    </source>
</reference>
<feature type="region of interest" description="Disordered" evidence="3">
    <location>
        <begin position="273"/>
        <end position="323"/>
    </location>
</feature>
<keyword evidence="2" id="KW-0227">DNA damage</keyword>
<organism evidence="6 7">
    <name type="scientific">Variovorax ureilyticus</name>
    <dbReference type="NCBI Taxonomy" id="1836198"/>
    <lineage>
        <taxon>Bacteria</taxon>
        <taxon>Pseudomonadati</taxon>
        <taxon>Pseudomonadota</taxon>
        <taxon>Betaproteobacteria</taxon>
        <taxon>Burkholderiales</taxon>
        <taxon>Comamonadaceae</taxon>
        <taxon>Variovorax</taxon>
    </lineage>
</organism>
<dbReference type="Pfam" id="PF02735">
    <property type="entry name" value="Ku"/>
    <property type="match status" value="1"/>
</dbReference>
<evidence type="ECO:0000256" key="3">
    <source>
        <dbReference type="SAM" id="MobiDB-lite"/>
    </source>
</evidence>
<comment type="similarity">
    <text evidence="2">Belongs to the prokaryotic Ku family.</text>
</comment>
<dbReference type="InterPro" id="IPR009187">
    <property type="entry name" value="Prok_Ku"/>
</dbReference>
<dbReference type="InterPro" id="IPR016194">
    <property type="entry name" value="SPOC-like_C_dom_sf"/>
</dbReference>
<accession>A0ABU8VN67</accession>
<evidence type="ECO:0000313" key="7">
    <source>
        <dbReference type="Proteomes" id="UP001365846"/>
    </source>
</evidence>
<evidence type="ECO:0000256" key="1">
    <source>
        <dbReference type="ARBA" id="ARBA00023125"/>
    </source>
</evidence>
<dbReference type="SMART" id="SM00559">
    <property type="entry name" value="Ku78"/>
    <property type="match status" value="1"/>
</dbReference>
<dbReference type="NCBIfam" id="TIGR02772">
    <property type="entry name" value="Ku_bact"/>
    <property type="match status" value="1"/>
</dbReference>
<feature type="transmembrane region" description="Helical" evidence="4">
    <location>
        <begin position="12"/>
        <end position="31"/>
    </location>
</feature>